<accession>A0A6J4UIY7</accession>
<feature type="compositionally biased region" description="Basic and acidic residues" evidence="1">
    <location>
        <begin position="78"/>
        <end position="92"/>
    </location>
</feature>
<proteinExistence type="predicted"/>
<feature type="compositionally biased region" description="Low complexity" evidence="1">
    <location>
        <begin position="60"/>
        <end position="71"/>
    </location>
</feature>
<dbReference type="EMBL" id="CADCWJ010000222">
    <property type="protein sequence ID" value="CAA9552142.1"/>
    <property type="molecule type" value="Genomic_DNA"/>
</dbReference>
<evidence type="ECO:0000313" key="2">
    <source>
        <dbReference type="EMBL" id="CAA9552142.1"/>
    </source>
</evidence>
<name>A0A6J4UIY7_9BACT</name>
<organism evidence="2">
    <name type="scientific">uncultured Thermomicrobiales bacterium</name>
    <dbReference type="NCBI Taxonomy" id="1645740"/>
    <lineage>
        <taxon>Bacteria</taxon>
        <taxon>Pseudomonadati</taxon>
        <taxon>Thermomicrobiota</taxon>
        <taxon>Thermomicrobia</taxon>
        <taxon>Thermomicrobiales</taxon>
        <taxon>environmental samples</taxon>
    </lineage>
</organism>
<feature type="region of interest" description="Disordered" evidence="1">
    <location>
        <begin position="41"/>
        <end position="92"/>
    </location>
</feature>
<protein>
    <submittedName>
        <fullName evidence="2">Uncharacterized protein</fullName>
    </submittedName>
</protein>
<sequence>MPAVPGQVWSRSFTRDVAEPSPFARGHAAGWGNHIRLISARQPDVPAPRSVHKARDDTRSAPAATGALATASWVMPSHPHEGSRGRNASRER</sequence>
<gene>
    <name evidence="2" type="ORF">AVDCRST_MAG87-946</name>
</gene>
<evidence type="ECO:0000256" key="1">
    <source>
        <dbReference type="SAM" id="MobiDB-lite"/>
    </source>
</evidence>
<dbReference type="AlphaFoldDB" id="A0A6J4UIY7"/>
<reference evidence="2" key="1">
    <citation type="submission" date="2020-02" db="EMBL/GenBank/DDBJ databases">
        <authorList>
            <person name="Meier V. D."/>
        </authorList>
    </citation>
    <scope>NUCLEOTIDE SEQUENCE</scope>
    <source>
        <strain evidence="2">AVDCRST_MAG87</strain>
    </source>
</reference>